<evidence type="ECO:0000313" key="1">
    <source>
        <dbReference type="EMBL" id="CQD07372.1"/>
    </source>
</evidence>
<organism evidence="1 2">
    <name type="scientific">Mycobacterium europaeum</name>
    <dbReference type="NCBI Taxonomy" id="761804"/>
    <lineage>
        <taxon>Bacteria</taxon>
        <taxon>Bacillati</taxon>
        <taxon>Actinomycetota</taxon>
        <taxon>Actinomycetes</taxon>
        <taxon>Mycobacteriales</taxon>
        <taxon>Mycobacteriaceae</taxon>
        <taxon>Mycobacterium</taxon>
        <taxon>Mycobacterium simiae complex</taxon>
    </lineage>
</organism>
<gene>
    <name evidence="1" type="ORF">BN000_01472</name>
</gene>
<accession>A0A0U1D563</accession>
<evidence type="ECO:0008006" key="3">
    <source>
        <dbReference type="Google" id="ProtNLM"/>
    </source>
</evidence>
<dbReference type="EMBL" id="CTEC01000001">
    <property type="protein sequence ID" value="CQD07372.1"/>
    <property type="molecule type" value="Genomic_DNA"/>
</dbReference>
<name>A0A0U1D563_9MYCO</name>
<evidence type="ECO:0000313" key="2">
    <source>
        <dbReference type="Proteomes" id="UP000199601"/>
    </source>
</evidence>
<protein>
    <recommendedName>
        <fullName evidence="3">Helix-turn-helix domain-containing protein</fullName>
    </recommendedName>
</protein>
<proteinExistence type="predicted"/>
<dbReference type="AlphaFoldDB" id="A0A0U1D563"/>
<sequence>MNNDSTGDGDVPTGELRTHSLAEVVAKHGLDQISVDPIRWLSMRLNRGELRGVRFGRHWRMRDTDVEYMLERYSNDDEVRRRSEESAASEARPRADYLGLSLRSRRLRGTA</sequence>
<dbReference type="RefSeq" id="WP_090419502.1">
    <property type="nucleotide sequence ID" value="NZ_CTEC01000001.1"/>
</dbReference>
<reference evidence="2" key="1">
    <citation type="submission" date="2015-03" db="EMBL/GenBank/DDBJ databases">
        <authorList>
            <person name="Urmite Genomes"/>
        </authorList>
    </citation>
    <scope>NUCLEOTIDE SEQUENCE [LARGE SCALE GENOMIC DNA]</scope>
    <source>
        <strain evidence="2">CSUR P1344</strain>
    </source>
</reference>
<keyword evidence="2" id="KW-1185">Reference proteome</keyword>
<dbReference type="Proteomes" id="UP000199601">
    <property type="component" value="Unassembled WGS sequence"/>
</dbReference>